<dbReference type="InterPro" id="IPR002035">
    <property type="entry name" value="VWF_A"/>
</dbReference>
<dbReference type="PANTHER" id="PTHR36846:SF1">
    <property type="entry name" value="PROTEIN VIAA"/>
    <property type="match status" value="1"/>
</dbReference>
<dbReference type="PANTHER" id="PTHR36846">
    <property type="entry name" value="PROTEIN VIAA"/>
    <property type="match status" value="1"/>
</dbReference>
<keyword evidence="3" id="KW-1185">Reference proteome</keyword>
<name>A0A974P7Q3_9BACL</name>
<dbReference type="Proteomes" id="UP000595841">
    <property type="component" value="Chromosome"/>
</dbReference>
<dbReference type="SUPFAM" id="SSF53300">
    <property type="entry name" value="vWA-like"/>
    <property type="match status" value="1"/>
</dbReference>
<reference evidence="2 3" key="1">
    <citation type="submission" date="2021-01" db="EMBL/GenBank/DDBJ databases">
        <title>Whole genome sequence of Paenibacillus sonchi LMG 24727 for comparative genomics.</title>
        <authorList>
            <person name="Lee G."/>
            <person name="Kim M.-J."/>
            <person name="Lim K."/>
            <person name="Shin J.-H."/>
        </authorList>
    </citation>
    <scope>NUCLEOTIDE SEQUENCE [LARGE SCALE GENOMIC DNA]</scope>
    <source>
        <strain evidence="2 3">LMG 24727</strain>
    </source>
</reference>
<sequence>MNESVLNTDSFDRRRFEQIMDMSAKLQEVERKGESAFPTLGPLLGDVWAGLFKMNPQLLPETPPELQMNRVLMERVMNEEAYHDLREFTRLDDIASALGTARYSETITNWIDQQIKDDEEWKKQITEGTAGNQEAMTQAVAALQQALEADGGKLSQALQQAGNQVREDKGNLISIFGGLQAGSGEAELRKVPLREQIRFGESLANNKKMKQIAEWAGRLKVIAQKKQRTKAMQTTNRSGVTMGNAPEHLLPAELMLLSHPATRLDTLRRYAEGQLLQYELKGQEQLGKGPIVLCLDQSGSMSSQDTRSKGFTLALMSIARKQRRDFALIPFSGSASKPLIYERGKITVQDMINLAEMFRGGGTNFESPLNQASKVIQNSGFNKADIVFVTDGDANVSNEFLDRWKNLKAKREIRVLSILLGTEKASEVELFSDRIVKASSFEDEAVYQVFEI</sequence>
<dbReference type="KEGG" id="pson:JI735_19750"/>
<dbReference type="Gene3D" id="3.40.50.410">
    <property type="entry name" value="von Willebrand factor, type A domain"/>
    <property type="match status" value="1"/>
</dbReference>
<dbReference type="EMBL" id="CP068595">
    <property type="protein sequence ID" value="QQZ58964.1"/>
    <property type="molecule type" value="Genomic_DNA"/>
</dbReference>
<accession>A0A974P7Q3</accession>
<dbReference type="SMART" id="SM00327">
    <property type="entry name" value="VWA"/>
    <property type="match status" value="1"/>
</dbReference>
<dbReference type="RefSeq" id="WP_039833824.1">
    <property type="nucleotide sequence ID" value="NZ_CP068595.1"/>
</dbReference>
<dbReference type="GO" id="GO:0005829">
    <property type="term" value="C:cytosol"/>
    <property type="evidence" value="ECO:0007669"/>
    <property type="project" value="TreeGrafter"/>
</dbReference>
<evidence type="ECO:0000313" key="2">
    <source>
        <dbReference type="EMBL" id="QQZ58964.1"/>
    </source>
</evidence>
<proteinExistence type="predicted"/>
<dbReference type="InterPro" id="IPR036465">
    <property type="entry name" value="vWFA_dom_sf"/>
</dbReference>
<organism evidence="2 3">
    <name type="scientific">Paenibacillus sonchi</name>
    <dbReference type="NCBI Taxonomy" id="373687"/>
    <lineage>
        <taxon>Bacteria</taxon>
        <taxon>Bacillati</taxon>
        <taxon>Bacillota</taxon>
        <taxon>Bacilli</taxon>
        <taxon>Bacillales</taxon>
        <taxon>Paenibacillaceae</taxon>
        <taxon>Paenibacillus</taxon>
        <taxon>Paenibacillus sonchi group</taxon>
    </lineage>
</organism>
<dbReference type="AlphaFoldDB" id="A0A974P7Q3"/>
<dbReference type="Pfam" id="PF13519">
    <property type="entry name" value="VWA_2"/>
    <property type="match status" value="1"/>
</dbReference>
<protein>
    <submittedName>
        <fullName evidence="2">VWA domain-containing protein</fullName>
    </submittedName>
</protein>
<feature type="domain" description="VWFA" evidence="1">
    <location>
        <begin position="290"/>
        <end position="452"/>
    </location>
</feature>
<dbReference type="PROSITE" id="PS50234">
    <property type="entry name" value="VWFA"/>
    <property type="match status" value="1"/>
</dbReference>
<evidence type="ECO:0000313" key="3">
    <source>
        <dbReference type="Proteomes" id="UP000595841"/>
    </source>
</evidence>
<evidence type="ECO:0000259" key="1">
    <source>
        <dbReference type="PROSITE" id="PS50234"/>
    </source>
</evidence>
<gene>
    <name evidence="2" type="ORF">JI735_19750</name>
</gene>